<keyword evidence="2" id="KW-1185">Reference proteome</keyword>
<evidence type="ECO:0000313" key="1">
    <source>
        <dbReference type="EMBL" id="OEU22552.1"/>
    </source>
</evidence>
<reference evidence="1 2" key="1">
    <citation type="submission" date="2016-09" db="EMBL/GenBank/DDBJ databases">
        <title>Extensive genetic diversity and differential bi-allelic expression allows diatom success in the polar Southern Ocean.</title>
        <authorList>
            <consortium name="DOE Joint Genome Institute"/>
            <person name="Mock T."/>
            <person name="Otillar R.P."/>
            <person name="Strauss J."/>
            <person name="Dupont C."/>
            <person name="Frickenhaus S."/>
            <person name="Maumus F."/>
            <person name="Mcmullan M."/>
            <person name="Sanges R."/>
            <person name="Schmutz J."/>
            <person name="Toseland A."/>
            <person name="Valas R."/>
            <person name="Veluchamy A."/>
            <person name="Ward B.J."/>
            <person name="Allen A."/>
            <person name="Barry K."/>
            <person name="Falciatore A."/>
            <person name="Ferrante M."/>
            <person name="Fortunato A.E."/>
            <person name="Gloeckner G."/>
            <person name="Gruber A."/>
            <person name="Hipkin R."/>
            <person name="Janech M."/>
            <person name="Kroth P."/>
            <person name="Leese F."/>
            <person name="Lindquist E."/>
            <person name="Lyon B.R."/>
            <person name="Martin J."/>
            <person name="Mayer C."/>
            <person name="Parker M."/>
            <person name="Quesneville H."/>
            <person name="Raymond J."/>
            <person name="Uhlig C."/>
            <person name="Valentin K.U."/>
            <person name="Worden A.Z."/>
            <person name="Armbrust E.V."/>
            <person name="Bowler C."/>
            <person name="Green B."/>
            <person name="Moulton V."/>
            <person name="Van Oosterhout C."/>
            <person name="Grigoriev I."/>
        </authorList>
    </citation>
    <scope>NUCLEOTIDE SEQUENCE [LARGE SCALE GENOMIC DNA]</scope>
    <source>
        <strain evidence="1 2">CCMP1102</strain>
    </source>
</reference>
<evidence type="ECO:0000313" key="2">
    <source>
        <dbReference type="Proteomes" id="UP000095751"/>
    </source>
</evidence>
<accession>A0A1E7FWM4</accession>
<dbReference type="EMBL" id="KV784353">
    <property type="protein sequence ID" value="OEU22552.1"/>
    <property type="molecule type" value="Genomic_DNA"/>
</dbReference>
<dbReference type="InParanoid" id="A0A1E7FWM4"/>
<dbReference type="Proteomes" id="UP000095751">
    <property type="component" value="Unassembled WGS sequence"/>
</dbReference>
<organism evidence="1 2">
    <name type="scientific">Fragilariopsis cylindrus CCMP1102</name>
    <dbReference type="NCBI Taxonomy" id="635003"/>
    <lineage>
        <taxon>Eukaryota</taxon>
        <taxon>Sar</taxon>
        <taxon>Stramenopiles</taxon>
        <taxon>Ochrophyta</taxon>
        <taxon>Bacillariophyta</taxon>
        <taxon>Bacillariophyceae</taxon>
        <taxon>Bacillariophycidae</taxon>
        <taxon>Bacillariales</taxon>
        <taxon>Bacillariaceae</taxon>
        <taxon>Fragilariopsis</taxon>
    </lineage>
</organism>
<protein>
    <submittedName>
        <fullName evidence="1">Uncharacterized protein</fullName>
    </submittedName>
</protein>
<sequence length="89" mass="10312">MARALRQWRKKHGMVPFKTRSCATALQIWSKISKAYVRSIRKQELAANRSFERESGTLLVSEMSQFLCELPAAPSNRRQQFEPESQVEV</sequence>
<gene>
    <name evidence="1" type="ORF">FRACYDRAFT_267311</name>
</gene>
<name>A0A1E7FWM4_9STRA</name>
<dbReference type="AlphaFoldDB" id="A0A1E7FWM4"/>
<proteinExistence type="predicted"/>
<dbReference type="OrthoDB" id="49398at2759"/>
<dbReference type="KEGG" id="fcy:FRACYDRAFT_267311"/>